<accession>A5YSK3</accession>
<dbReference type="SMART" id="SM00382">
    <property type="entry name" value="AAA"/>
    <property type="match status" value="1"/>
</dbReference>
<dbReference type="CDD" id="cd03224">
    <property type="entry name" value="ABC_TM1139_LivF_branched"/>
    <property type="match status" value="1"/>
</dbReference>
<dbReference type="PANTHER" id="PTHR43820:SF7">
    <property type="entry name" value="BRANCHED-CHAIN AMINO ACID TRANSPORT ATP-BINDING PROTEIN LIVF-RELATED"/>
    <property type="match status" value="1"/>
</dbReference>
<dbReference type="Gene3D" id="3.40.50.300">
    <property type="entry name" value="P-loop containing nucleotide triphosphate hydrolases"/>
    <property type="match status" value="1"/>
</dbReference>
<keyword evidence="3" id="KW-0547">Nucleotide-binding</keyword>
<evidence type="ECO:0000313" key="7">
    <source>
        <dbReference type="EMBL" id="ABQ75960.1"/>
    </source>
</evidence>
<proteinExistence type="inferred from homology"/>
<dbReference type="GO" id="GO:0015658">
    <property type="term" value="F:branched-chain amino acid transmembrane transporter activity"/>
    <property type="evidence" value="ECO:0007669"/>
    <property type="project" value="TreeGrafter"/>
</dbReference>
<dbReference type="InterPro" id="IPR017871">
    <property type="entry name" value="ABC_transporter-like_CS"/>
</dbReference>
<dbReference type="GO" id="GO:0015807">
    <property type="term" value="P:L-amino acid transport"/>
    <property type="evidence" value="ECO:0007669"/>
    <property type="project" value="TreeGrafter"/>
</dbReference>
<keyword evidence="4" id="KW-0067">ATP-binding</keyword>
<dbReference type="SUPFAM" id="SSF52540">
    <property type="entry name" value="P-loop containing nucleoside triphosphate hydrolases"/>
    <property type="match status" value="1"/>
</dbReference>
<evidence type="ECO:0000256" key="2">
    <source>
        <dbReference type="ARBA" id="ARBA00022448"/>
    </source>
</evidence>
<keyword evidence="2" id="KW-0813">Transport</keyword>
<dbReference type="EMBL" id="EF583992">
    <property type="protein sequence ID" value="ABQ75960.1"/>
    <property type="molecule type" value="Genomic_DNA"/>
</dbReference>
<reference evidence="7" key="1">
    <citation type="journal article" date="2007" name="ISME J.">
        <title>Genomic plasticity in prokaryotes: the case of the square haloarchaeon.</title>
        <authorList>
            <person name="Cuadros-Orellana S."/>
            <person name="Martin-Cuadrado A.B."/>
            <person name="Legault B."/>
            <person name="D'Auria G."/>
            <person name="Zhaxybayeva O."/>
            <person name="Papke R.T."/>
            <person name="Rodriguez-Valera F."/>
        </authorList>
    </citation>
    <scope>NUCLEOTIDE SEQUENCE</scope>
</reference>
<sequence length="253" mass="27487">MPAESNMSTHSDPQSSETAFLEMRDVVAGYGNTTVLHDINIGVENGQIACLIGPNGSGKSTLMKSIYGFADVKSGTITVNENDITGRSPQENLMAGMSYVLQDASVFPQMTVHENMLMGGYVFDDDSQAARRAEELYDEFPILGDIRNQNAGTLSGGQRRLLELARALMVDPEIMMLDEPSIGLEPRFIEDVFDRIKQLNNLGTTILLVEQNAQKGLSVADRGFVLASGEIKFTGTGTELLNNDEIGRLYLGG</sequence>
<evidence type="ECO:0000259" key="6">
    <source>
        <dbReference type="PROSITE" id="PS50893"/>
    </source>
</evidence>
<dbReference type="InterPro" id="IPR003593">
    <property type="entry name" value="AAA+_ATPase"/>
</dbReference>
<evidence type="ECO:0000256" key="4">
    <source>
        <dbReference type="ARBA" id="ARBA00022840"/>
    </source>
</evidence>
<dbReference type="AlphaFoldDB" id="A5YSK3"/>
<evidence type="ECO:0000256" key="5">
    <source>
        <dbReference type="ARBA" id="ARBA00022970"/>
    </source>
</evidence>
<dbReference type="GO" id="GO:0016887">
    <property type="term" value="F:ATP hydrolysis activity"/>
    <property type="evidence" value="ECO:0007669"/>
    <property type="project" value="InterPro"/>
</dbReference>
<protein>
    <submittedName>
        <fullName evidence="7">ABC-type branched-chain amino acid transport systems, ATP_binding protein II</fullName>
    </submittedName>
</protein>
<evidence type="ECO:0000256" key="1">
    <source>
        <dbReference type="ARBA" id="ARBA00005417"/>
    </source>
</evidence>
<dbReference type="InterPro" id="IPR027417">
    <property type="entry name" value="P-loop_NTPase"/>
</dbReference>
<dbReference type="InterPro" id="IPR003439">
    <property type="entry name" value="ABC_transporter-like_ATP-bd"/>
</dbReference>
<organism evidence="7">
    <name type="scientific">uncultured haloarchaeon</name>
    <dbReference type="NCBI Taxonomy" id="160804"/>
    <lineage>
        <taxon>Archaea</taxon>
        <taxon>Methanobacteriati</taxon>
        <taxon>Methanobacteriota</taxon>
        <taxon>Stenosarchaea group</taxon>
        <taxon>Halobacteria</taxon>
        <taxon>Halobacteriales</taxon>
        <taxon>Halobacteriaceae</taxon>
        <taxon>environmental samples</taxon>
    </lineage>
</organism>
<keyword evidence="5" id="KW-0029">Amino-acid transport</keyword>
<comment type="similarity">
    <text evidence="1">Belongs to the ABC transporter superfamily.</text>
</comment>
<evidence type="ECO:0000256" key="3">
    <source>
        <dbReference type="ARBA" id="ARBA00022741"/>
    </source>
</evidence>
<feature type="domain" description="ABC transporter" evidence="6">
    <location>
        <begin position="21"/>
        <end position="253"/>
    </location>
</feature>
<dbReference type="PANTHER" id="PTHR43820">
    <property type="entry name" value="HIGH-AFFINITY BRANCHED-CHAIN AMINO ACID TRANSPORT ATP-BINDING PROTEIN LIVF"/>
    <property type="match status" value="1"/>
</dbReference>
<dbReference type="InterPro" id="IPR052156">
    <property type="entry name" value="BCAA_Transport_ATP-bd_LivF"/>
</dbReference>
<dbReference type="PROSITE" id="PS00211">
    <property type="entry name" value="ABC_TRANSPORTER_1"/>
    <property type="match status" value="1"/>
</dbReference>
<dbReference type="GO" id="GO:0005524">
    <property type="term" value="F:ATP binding"/>
    <property type="evidence" value="ECO:0007669"/>
    <property type="project" value="UniProtKB-KW"/>
</dbReference>
<dbReference type="PROSITE" id="PS50893">
    <property type="entry name" value="ABC_TRANSPORTER_2"/>
    <property type="match status" value="1"/>
</dbReference>
<dbReference type="Pfam" id="PF00005">
    <property type="entry name" value="ABC_tran"/>
    <property type="match status" value="1"/>
</dbReference>
<name>A5YSK3_9EURY</name>